<dbReference type="STRING" id="655863.F0XEH5"/>
<dbReference type="AlphaFoldDB" id="F0XEH5"/>
<evidence type="ECO:0000256" key="2">
    <source>
        <dbReference type="SAM" id="Phobius"/>
    </source>
</evidence>
<feature type="transmembrane region" description="Helical" evidence="2">
    <location>
        <begin position="70"/>
        <end position="90"/>
    </location>
</feature>
<evidence type="ECO:0000256" key="1">
    <source>
        <dbReference type="SAM" id="MobiDB-lite"/>
    </source>
</evidence>
<gene>
    <name evidence="3" type="ORF">CMQ_1147</name>
</gene>
<name>F0XEH5_GROCL</name>
<keyword evidence="2" id="KW-0812">Transmembrane</keyword>
<dbReference type="Proteomes" id="UP000007796">
    <property type="component" value="Unassembled WGS sequence"/>
</dbReference>
<accession>F0XEH5</accession>
<dbReference type="GeneID" id="25973993"/>
<evidence type="ECO:0000313" key="4">
    <source>
        <dbReference type="Proteomes" id="UP000007796"/>
    </source>
</evidence>
<keyword evidence="4" id="KW-1185">Reference proteome</keyword>
<sequence length="607" mass="66941">MAPKRNAKAAASSTSRTSAGRKTASRTLAELPHPFQEAPDSLRPFFDELSPRHVYIVHVDGRPRDFKRKIFAVPVLMNVAVALLFVWRVWYIGPYYWLLLETALGSANEATLRAVDLEWRKMAEVVLRRGFSFMLDLCLAIFVWPWPVEFVAGNRHGSPVQWRWAVGFRDKEIYVRRSRSWYAEARTGGIDSMTTKKVDLLTDEQGQRLLLGYVVQATAPSLLEQKTGYLTMDGSWDLDWAMMVWATTLVDKKDVGLEAFGKLVLLHHDVYGWVTVDKQVLGGVGGAGSASAGDEAANDERRLQVLAFREALSAMDKEDLFFRWIEIIQREVAKPGGLGDEQRQAVVAAEVRALFSRNGVDFDELWRDSVGSDGLAGILDGTITRELLLFLAFCLGRLAQGSLALLGLGPVSPGRLGRISSLLLGLYNLSACHVSFFFPLSSFLSSVRLVAYLLPSRLKLTLLPDERQPSQVRLGLVRLALLVQASVALFGLQRLHGLTLLAAGRAGSRAAAAAEAELLDGIGRRIGRIGRRMWISRAGLCLVAAGLAVVRSSSDPLSFFCAPSAHMLISLPSASRGRRSREKCLPPVRLSEMPEATNKGTSPYLHE</sequence>
<evidence type="ECO:0000313" key="3">
    <source>
        <dbReference type="EMBL" id="EFX04219.1"/>
    </source>
</evidence>
<keyword evidence="2" id="KW-1133">Transmembrane helix</keyword>
<reference evidence="3 4" key="1">
    <citation type="journal article" date="2011" name="Proc. Natl. Acad. Sci. U.S.A.">
        <title>Genome and transcriptome analyses of the mountain pine beetle-fungal symbiont Grosmannia clavigera, a lodgepole pine pathogen.</title>
        <authorList>
            <person name="DiGuistini S."/>
            <person name="Wang Y."/>
            <person name="Liao N.Y."/>
            <person name="Taylor G."/>
            <person name="Tanguay P."/>
            <person name="Feau N."/>
            <person name="Henrissat B."/>
            <person name="Chan S.K."/>
            <person name="Hesse-Orce U."/>
            <person name="Alamouti S.M."/>
            <person name="Tsui C.K.M."/>
            <person name="Docking R.T."/>
            <person name="Levasseur A."/>
            <person name="Haridas S."/>
            <person name="Robertson G."/>
            <person name="Birol I."/>
            <person name="Holt R.A."/>
            <person name="Marra M.A."/>
            <person name="Hamelin R.C."/>
            <person name="Hirst M."/>
            <person name="Jones S.J.M."/>
            <person name="Bohlmann J."/>
            <person name="Breuil C."/>
        </authorList>
    </citation>
    <scope>NUCLEOTIDE SEQUENCE [LARGE SCALE GENOMIC DNA]</scope>
    <source>
        <strain evidence="4">kw1407 / UAMH 11150</strain>
    </source>
</reference>
<feature type="compositionally biased region" description="Low complexity" evidence="1">
    <location>
        <begin position="8"/>
        <end position="24"/>
    </location>
</feature>
<dbReference type="eggNOG" id="ENOG502SKGP">
    <property type="taxonomic scope" value="Eukaryota"/>
</dbReference>
<dbReference type="InParanoid" id="F0XEH5"/>
<feature type="region of interest" description="Disordered" evidence="1">
    <location>
        <begin position="1"/>
        <end position="24"/>
    </location>
</feature>
<dbReference type="RefSeq" id="XP_014173701.1">
    <property type="nucleotide sequence ID" value="XM_014318226.1"/>
</dbReference>
<proteinExistence type="predicted"/>
<feature type="region of interest" description="Disordered" evidence="1">
    <location>
        <begin position="580"/>
        <end position="607"/>
    </location>
</feature>
<dbReference type="OrthoDB" id="5421757at2759"/>
<protein>
    <submittedName>
        <fullName evidence="3">Uncharacterized protein</fullName>
    </submittedName>
</protein>
<dbReference type="HOGENOM" id="CLU_449805_0_0_1"/>
<dbReference type="EMBL" id="GL629765">
    <property type="protein sequence ID" value="EFX04219.1"/>
    <property type="molecule type" value="Genomic_DNA"/>
</dbReference>
<organism evidence="4">
    <name type="scientific">Grosmannia clavigera (strain kw1407 / UAMH 11150)</name>
    <name type="common">Blue stain fungus</name>
    <name type="synonym">Graphiocladiella clavigera</name>
    <dbReference type="NCBI Taxonomy" id="655863"/>
    <lineage>
        <taxon>Eukaryota</taxon>
        <taxon>Fungi</taxon>
        <taxon>Dikarya</taxon>
        <taxon>Ascomycota</taxon>
        <taxon>Pezizomycotina</taxon>
        <taxon>Sordariomycetes</taxon>
        <taxon>Sordariomycetidae</taxon>
        <taxon>Ophiostomatales</taxon>
        <taxon>Ophiostomataceae</taxon>
        <taxon>Leptographium</taxon>
    </lineage>
</organism>
<keyword evidence="2" id="KW-0472">Membrane</keyword>